<accession>A0AAD4DCI3</accession>
<evidence type="ECO:0000256" key="2">
    <source>
        <dbReference type="ARBA" id="ARBA00007262"/>
    </source>
</evidence>
<comment type="similarity">
    <text evidence="2">Belongs to the IFI6/IFI27 family.</text>
</comment>
<dbReference type="EMBL" id="JAAAIL010000597">
    <property type="protein sequence ID" value="KAG0274486.1"/>
    <property type="molecule type" value="Genomic_DNA"/>
</dbReference>
<dbReference type="Pfam" id="PF06140">
    <property type="entry name" value="Ifi-6-16"/>
    <property type="match status" value="1"/>
</dbReference>
<dbReference type="GO" id="GO:0016020">
    <property type="term" value="C:membrane"/>
    <property type="evidence" value="ECO:0007669"/>
    <property type="project" value="UniProtKB-SubCell"/>
</dbReference>
<dbReference type="Proteomes" id="UP001194580">
    <property type="component" value="Unassembled WGS sequence"/>
</dbReference>
<gene>
    <name evidence="7" type="ORF">BGZ95_009727</name>
</gene>
<evidence type="ECO:0000256" key="5">
    <source>
        <dbReference type="ARBA" id="ARBA00023136"/>
    </source>
</evidence>
<feature type="transmembrane region" description="Helical" evidence="6">
    <location>
        <begin position="77"/>
        <end position="98"/>
    </location>
</feature>
<evidence type="ECO:0000256" key="6">
    <source>
        <dbReference type="SAM" id="Phobius"/>
    </source>
</evidence>
<dbReference type="PANTHER" id="PTHR16932">
    <property type="entry name" value="INTERFERON ALPHA-INDUCIBLE PROTEIN 27"/>
    <property type="match status" value="1"/>
</dbReference>
<dbReference type="InterPro" id="IPR009311">
    <property type="entry name" value="IFI6/IFI27-like"/>
</dbReference>
<proteinExistence type="inferred from homology"/>
<evidence type="ECO:0000313" key="8">
    <source>
        <dbReference type="Proteomes" id="UP001194580"/>
    </source>
</evidence>
<comment type="caution">
    <text evidence="7">The sequence shown here is derived from an EMBL/GenBank/DDBJ whole genome shotgun (WGS) entry which is preliminary data.</text>
</comment>
<feature type="transmembrane region" description="Helical" evidence="6">
    <location>
        <begin position="48"/>
        <end position="70"/>
    </location>
</feature>
<keyword evidence="3 6" id="KW-0812">Transmembrane</keyword>
<evidence type="ECO:0000256" key="1">
    <source>
        <dbReference type="ARBA" id="ARBA00004141"/>
    </source>
</evidence>
<evidence type="ECO:0000256" key="3">
    <source>
        <dbReference type="ARBA" id="ARBA00022692"/>
    </source>
</evidence>
<keyword evidence="8" id="KW-1185">Reference proteome</keyword>
<keyword evidence="4 6" id="KW-1133">Transmembrane helix</keyword>
<protein>
    <submittedName>
        <fullName evidence="7">Uncharacterized protein</fullName>
    </submittedName>
</protein>
<dbReference type="AlphaFoldDB" id="A0AAD4DCI3"/>
<comment type="subcellular location">
    <subcellularLocation>
        <location evidence="1">Membrane</location>
        <topology evidence="1">Multi-pass membrane protein</topology>
    </subcellularLocation>
</comment>
<evidence type="ECO:0000256" key="4">
    <source>
        <dbReference type="ARBA" id="ARBA00022989"/>
    </source>
</evidence>
<feature type="transmembrane region" description="Helical" evidence="6">
    <location>
        <begin position="21"/>
        <end position="42"/>
    </location>
</feature>
<dbReference type="Gene3D" id="6.10.110.10">
    <property type="match status" value="1"/>
</dbReference>
<dbReference type="InterPro" id="IPR038213">
    <property type="entry name" value="IFI6/IFI27-like_sf"/>
</dbReference>
<organism evidence="7 8">
    <name type="scientific">Linnemannia exigua</name>
    <dbReference type="NCBI Taxonomy" id="604196"/>
    <lineage>
        <taxon>Eukaryota</taxon>
        <taxon>Fungi</taxon>
        <taxon>Fungi incertae sedis</taxon>
        <taxon>Mucoromycota</taxon>
        <taxon>Mortierellomycotina</taxon>
        <taxon>Mortierellomycetes</taxon>
        <taxon>Mortierellales</taxon>
        <taxon>Mortierellaceae</taxon>
        <taxon>Linnemannia</taxon>
    </lineage>
</organism>
<keyword evidence="5 6" id="KW-0472">Membrane</keyword>
<name>A0AAD4DCI3_9FUNG</name>
<evidence type="ECO:0000313" key="7">
    <source>
        <dbReference type="EMBL" id="KAG0274486.1"/>
    </source>
</evidence>
<sequence>MFNTIPRSMNWRKIARIVAGALIGLGVVSAAVAIVGALGFALKGITAGSAAAGIMSLYGGSVTVGSFCAIAQSIGAVGVPTSVYLGACMAGAIVALFGDVTSPKL</sequence>
<reference evidence="7" key="1">
    <citation type="journal article" date="2020" name="Fungal Divers.">
        <title>Resolving the Mortierellaceae phylogeny through synthesis of multi-gene phylogenetics and phylogenomics.</title>
        <authorList>
            <person name="Vandepol N."/>
            <person name="Liber J."/>
            <person name="Desiro A."/>
            <person name="Na H."/>
            <person name="Kennedy M."/>
            <person name="Barry K."/>
            <person name="Grigoriev I.V."/>
            <person name="Miller A.N."/>
            <person name="O'Donnell K."/>
            <person name="Stajich J.E."/>
            <person name="Bonito G."/>
        </authorList>
    </citation>
    <scope>NUCLEOTIDE SEQUENCE</scope>
    <source>
        <strain evidence="7">NRRL 28262</strain>
    </source>
</reference>
<dbReference type="PANTHER" id="PTHR16932:SF18">
    <property type="entry name" value="INTERFERON, ALPHA-INDUCIBLE PROTEIN 27-LIKE 2"/>
    <property type="match status" value="1"/>
</dbReference>